<keyword evidence="4" id="KW-0143">Chaperone</keyword>
<keyword evidence="3" id="KW-0067">ATP-binding</keyword>
<proteinExistence type="inferred from homology"/>
<reference evidence="6 7" key="1">
    <citation type="submission" date="2023-07" db="EMBL/GenBank/DDBJ databases">
        <title>Genomic Encyclopedia of Type Strains, Phase IV (KMG-IV): sequencing the most valuable type-strain genomes for metagenomic binning, comparative biology and taxonomic classification.</title>
        <authorList>
            <person name="Goeker M."/>
        </authorList>
    </citation>
    <scope>NUCLEOTIDE SEQUENCE [LARGE SCALE GENOMIC DNA]</scope>
    <source>
        <strain evidence="6 7">B1-1</strain>
    </source>
</reference>
<dbReference type="Proteomes" id="UP001223743">
    <property type="component" value="Unassembled WGS sequence"/>
</dbReference>
<accession>A0ABU0M3R5</accession>
<evidence type="ECO:0000259" key="5">
    <source>
        <dbReference type="Pfam" id="PF24391"/>
    </source>
</evidence>
<dbReference type="InterPro" id="IPR001404">
    <property type="entry name" value="Hsp90_fam"/>
</dbReference>
<protein>
    <recommendedName>
        <fullName evidence="5">HD-CE domain-containing protein</fullName>
    </recommendedName>
</protein>
<dbReference type="EMBL" id="JAUSWJ010000001">
    <property type="protein sequence ID" value="MDQ0515567.1"/>
    <property type="molecule type" value="Genomic_DNA"/>
</dbReference>
<dbReference type="Gene3D" id="3.30.565.10">
    <property type="entry name" value="Histidine kinase-like ATPase, C-terminal domain"/>
    <property type="match status" value="1"/>
</dbReference>
<evidence type="ECO:0000313" key="6">
    <source>
        <dbReference type="EMBL" id="MDQ0515567.1"/>
    </source>
</evidence>
<keyword evidence="7" id="KW-1185">Reference proteome</keyword>
<dbReference type="RefSeq" id="WP_266280829.1">
    <property type="nucleotide sequence ID" value="NZ_JAPKNF010000001.1"/>
</dbReference>
<dbReference type="InterPro" id="IPR036890">
    <property type="entry name" value="HATPase_C_sf"/>
</dbReference>
<dbReference type="SUPFAM" id="SSF55874">
    <property type="entry name" value="ATPase domain of HSP90 chaperone/DNA topoisomerase II/histidine kinase"/>
    <property type="match status" value="1"/>
</dbReference>
<evidence type="ECO:0000256" key="3">
    <source>
        <dbReference type="ARBA" id="ARBA00022840"/>
    </source>
</evidence>
<sequence length="944" mass="106975">MHDIGMSPSRKIVRAHNDYLLTGLAGDLTPQHLKDFQHWLDAHYNGVTAPISPDALTPSNLRTVEEIVSYYCRHKHNDWSEEWIRNALPELQSSLYANWVEDLVTLCRSHHEGLSALRSERFEAKLVGAPSQSVNLRYLAALLRLADVLEFDPERTPSIILERRDIAPKSRIFWQRDHEIAFHLDAENRSISLTARTPSAPVHRAVLDVVLSVDHELATCAALEHEGLFRVGKIPDIERDRYKWEWPSRLATDISEKDNSFVYIEGAFRPDSKRILDLLSGVALYGNPLAAIRELLQNAVDAVKEQIAYERLEDDEPGSSDFSPKWSEFHRIRLSLEEDIDGIWLRCVDNGVGMTKDIIENHLLVSGSAARVSTRTLEREADAKGFAVGRTGQFGVGALSYFMIADRLELTTRRSNHAGDHDHTAWRFTTEGIGSFGELSRASRSTNGTEARLRLRADIFDINTPIFSQISQYILDTVSFLPCRMEFKDNINGGPALQFAAGWVDSSDMLSDYCLELNKRGKRMTELRDGQANFKSDARNRLRWLGPEELTFEPLAARIRVWLPYFELPGGNSCVYLHLEDDAVVQLRNNDQFLVPQRHAFLSWRGFKAISRDPIKLPANVSVEIDLGAGATISVDRGHLSFPTDDIFEAISEVAQKLRSSFANENIRSQFKVLNLGTLNIGMDDDSGFYWQRESDKWSAVEAPFAEVLKFSYEREPTGGRATNNGREVQRVLTMGSSGSQRSVSRLVGGGRLVLTRDNSRYSLLQAAVIWDTMPSEFRRGARSFPESLRGLLCVVCDGQVALNKDHALAAALTRHRRVDPANLDANCSDDELASALYSTIHLPTEAWSTLVSKVGMRERILEFIDRLPERRIDAWTVSSPNQYIITIDSKGRHTRKQDFRINRFNTYDGRNYILPSEERDWLRIEGPKFEDEDKEPQVNTISF</sequence>
<dbReference type="Pfam" id="PF24391">
    <property type="entry name" value="HD-CE"/>
    <property type="match status" value="1"/>
</dbReference>
<dbReference type="InterPro" id="IPR056471">
    <property type="entry name" value="HD-CE"/>
</dbReference>
<name>A0ABU0M3R5_9HYPH</name>
<comment type="similarity">
    <text evidence="1">Belongs to the heat shock protein 90 family.</text>
</comment>
<dbReference type="InterPro" id="IPR020575">
    <property type="entry name" value="Hsp90_N"/>
</dbReference>
<feature type="domain" description="HD-CE" evidence="5">
    <location>
        <begin position="1"/>
        <end position="217"/>
    </location>
</feature>
<comment type="caution">
    <text evidence="6">The sequence shown here is derived from an EMBL/GenBank/DDBJ whole genome shotgun (WGS) entry which is preliminary data.</text>
</comment>
<keyword evidence="2" id="KW-0547">Nucleotide-binding</keyword>
<dbReference type="PANTHER" id="PTHR11528">
    <property type="entry name" value="HEAT SHOCK PROTEIN 90 FAMILY MEMBER"/>
    <property type="match status" value="1"/>
</dbReference>
<evidence type="ECO:0000256" key="2">
    <source>
        <dbReference type="ARBA" id="ARBA00022741"/>
    </source>
</evidence>
<gene>
    <name evidence="6" type="ORF">QO015_001180</name>
</gene>
<evidence type="ECO:0000256" key="1">
    <source>
        <dbReference type="ARBA" id="ARBA00008239"/>
    </source>
</evidence>
<dbReference type="PRINTS" id="PR00775">
    <property type="entry name" value="HEATSHOCK90"/>
</dbReference>
<evidence type="ECO:0000313" key="7">
    <source>
        <dbReference type="Proteomes" id="UP001223743"/>
    </source>
</evidence>
<evidence type="ECO:0000256" key="4">
    <source>
        <dbReference type="ARBA" id="ARBA00023186"/>
    </source>
</evidence>
<organism evidence="6 7">
    <name type="scientific">Kaistia geumhonensis</name>
    <dbReference type="NCBI Taxonomy" id="410839"/>
    <lineage>
        <taxon>Bacteria</taxon>
        <taxon>Pseudomonadati</taxon>
        <taxon>Pseudomonadota</taxon>
        <taxon>Alphaproteobacteria</taxon>
        <taxon>Hyphomicrobiales</taxon>
        <taxon>Kaistiaceae</taxon>
        <taxon>Kaistia</taxon>
    </lineage>
</organism>